<feature type="compositionally biased region" description="Polar residues" evidence="1">
    <location>
        <begin position="546"/>
        <end position="559"/>
    </location>
</feature>
<proteinExistence type="predicted"/>
<organism evidence="2 3">
    <name type="scientific">Colocasia esculenta</name>
    <name type="common">Wild taro</name>
    <name type="synonym">Arum esculentum</name>
    <dbReference type="NCBI Taxonomy" id="4460"/>
    <lineage>
        <taxon>Eukaryota</taxon>
        <taxon>Viridiplantae</taxon>
        <taxon>Streptophyta</taxon>
        <taxon>Embryophyta</taxon>
        <taxon>Tracheophyta</taxon>
        <taxon>Spermatophyta</taxon>
        <taxon>Magnoliopsida</taxon>
        <taxon>Liliopsida</taxon>
        <taxon>Araceae</taxon>
        <taxon>Aroideae</taxon>
        <taxon>Colocasieae</taxon>
        <taxon>Colocasia</taxon>
    </lineage>
</organism>
<gene>
    <name evidence="2" type="ORF">Taro_049497</name>
</gene>
<sequence length="572" mass="61699">MVASVLRGVLDSITSTHGEPEMVCDQVAEVVASGHNEDVLMEDAPSQGEHTTSPQVDQFQEGVVESTSNEENMEPVARASDRGKEVAPEIPLLTRKPHRRLGKKKMKINMKPIIDRLDEHGKILCSMQFDIASIFINQSTTAKEMGMVRNAIRWMRSELSSIKNSVAAILDLLREISTSAPPAPSPAPPARPENVEKSGPHSEDPAEPPGPKVVEDVIESGPVEDAFGPPGPVDSEATSGRAQDQAIAPEPPSSSPLPTPAPPSPPSSSTAPPAPTTFKQPLPRNISSPTPFPSQSSSSLASSTNIPPPPSFEIPPASSLAGASSSGPSSSRPSDIPPSTSHSFLHPHTPPSFITIIPQSAQIDAPFLRAIKDEFEEVILRSVLKVSTHIHSVTTREPDPRPTPRTRFSRSPPTNTETRKGYKLRLTGYVTEFISSTYKRKCRSKTITSTVRKVHTIGNSVRLLGVTTTRLATTDRGNSAWTKNTSYGSTTTSHGQFISSTYKRKCRSKTITSTVRKVHTIGNSVRLLDVTTTRLATTDRGNYAWTKNTSYGSTTTSHGQVRPPTSYPRPGS</sequence>
<keyword evidence="3" id="KW-1185">Reference proteome</keyword>
<feature type="region of interest" description="Disordered" evidence="1">
    <location>
        <begin position="179"/>
        <end position="347"/>
    </location>
</feature>
<comment type="caution">
    <text evidence="2">The sequence shown here is derived from an EMBL/GenBank/DDBJ whole genome shotgun (WGS) entry which is preliminary data.</text>
</comment>
<evidence type="ECO:0000256" key="1">
    <source>
        <dbReference type="SAM" id="MobiDB-lite"/>
    </source>
</evidence>
<reference evidence="2" key="1">
    <citation type="submission" date="2017-07" db="EMBL/GenBank/DDBJ databases">
        <title>Taro Niue Genome Assembly and Annotation.</title>
        <authorList>
            <person name="Atibalentja N."/>
            <person name="Keating K."/>
            <person name="Fields C.J."/>
        </authorList>
    </citation>
    <scope>NUCLEOTIDE SEQUENCE</scope>
    <source>
        <strain evidence="2">Niue_2</strain>
        <tissue evidence="2">Leaf</tissue>
    </source>
</reference>
<name>A0A843XB02_COLES</name>
<dbReference type="OrthoDB" id="6768573at2759"/>
<dbReference type="Proteomes" id="UP000652761">
    <property type="component" value="Unassembled WGS sequence"/>
</dbReference>
<dbReference type="AlphaFoldDB" id="A0A843XB02"/>
<evidence type="ECO:0000313" key="3">
    <source>
        <dbReference type="Proteomes" id="UP000652761"/>
    </source>
</evidence>
<dbReference type="EMBL" id="NMUH01007053">
    <property type="protein sequence ID" value="MQM16539.1"/>
    <property type="molecule type" value="Genomic_DNA"/>
</dbReference>
<feature type="region of interest" description="Disordered" evidence="1">
    <location>
        <begin position="390"/>
        <end position="419"/>
    </location>
</feature>
<feature type="compositionally biased region" description="Basic and acidic residues" evidence="1">
    <location>
        <begin position="193"/>
        <end position="204"/>
    </location>
</feature>
<feature type="region of interest" description="Disordered" evidence="1">
    <location>
        <begin position="65"/>
        <end position="84"/>
    </location>
</feature>
<feature type="compositionally biased region" description="Pro residues" evidence="1">
    <location>
        <begin position="249"/>
        <end position="266"/>
    </location>
</feature>
<feature type="compositionally biased region" description="Low complexity" evidence="1">
    <location>
        <begin position="287"/>
        <end position="305"/>
    </location>
</feature>
<feature type="compositionally biased region" description="Pro residues" evidence="1">
    <location>
        <begin position="181"/>
        <end position="191"/>
    </location>
</feature>
<protein>
    <submittedName>
        <fullName evidence="2">Uncharacterized protein</fullName>
    </submittedName>
</protein>
<feature type="compositionally biased region" description="Low complexity" evidence="1">
    <location>
        <begin position="314"/>
        <end position="341"/>
    </location>
</feature>
<feature type="compositionally biased region" description="Low complexity" evidence="1">
    <location>
        <begin position="405"/>
        <end position="416"/>
    </location>
</feature>
<feature type="region of interest" description="Disordered" evidence="1">
    <location>
        <begin position="546"/>
        <end position="572"/>
    </location>
</feature>
<accession>A0A843XB02</accession>
<evidence type="ECO:0000313" key="2">
    <source>
        <dbReference type="EMBL" id="MQM16539.1"/>
    </source>
</evidence>